<dbReference type="PANTHER" id="PTHR15818:SF2">
    <property type="entry name" value="G-PATCH DOMAIN AND KOW MOTIFS-CONTAINING PROTEIN"/>
    <property type="match status" value="1"/>
</dbReference>
<evidence type="ECO:0000259" key="4">
    <source>
        <dbReference type="Pfam" id="PF12656"/>
    </source>
</evidence>
<evidence type="ECO:0000313" key="6">
    <source>
        <dbReference type="Proteomes" id="UP001300502"/>
    </source>
</evidence>
<accession>A0AAV9I3M7</accession>
<reference evidence="5 6" key="1">
    <citation type="submission" date="2022-07" db="EMBL/GenBank/DDBJ databases">
        <title>Genome-wide signatures of adaptation to extreme environments.</title>
        <authorList>
            <person name="Cho C.H."/>
            <person name="Yoon H.S."/>
        </authorList>
    </citation>
    <scope>NUCLEOTIDE SEQUENCE [LARGE SCALE GENOMIC DNA]</scope>
    <source>
        <strain evidence="5 6">108.79 E11</strain>
    </source>
</reference>
<dbReference type="GO" id="GO:0005681">
    <property type="term" value="C:spliceosomal complex"/>
    <property type="evidence" value="ECO:0007669"/>
    <property type="project" value="TreeGrafter"/>
</dbReference>
<dbReference type="AlphaFoldDB" id="A0AAV9I3M7"/>
<dbReference type="Proteomes" id="UP001300502">
    <property type="component" value="Unassembled WGS sequence"/>
</dbReference>
<evidence type="ECO:0000256" key="1">
    <source>
        <dbReference type="ARBA" id="ARBA00004123"/>
    </source>
</evidence>
<sequence>MCAGVSFKLKANERDNRRGKKVNNVAVFQDGEDSEREEETVVEQVEEYEGPPSPRPGATSTNNTSVVEWDNDSGTNEMACSLSQVLRRKKRTAVENSDELKVQVEAAAPEVSKEDYERVPVESFGKYMLSKMGWKGEEYSQVDPWQHKTRPARLGLGAKLPAPTRKA</sequence>
<feature type="compositionally biased region" description="Polar residues" evidence="3">
    <location>
        <begin position="58"/>
        <end position="74"/>
    </location>
</feature>
<evidence type="ECO:0000256" key="2">
    <source>
        <dbReference type="ARBA" id="ARBA00023242"/>
    </source>
</evidence>
<dbReference type="PANTHER" id="PTHR15818">
    <property type="entry name" value="G PATCH AND KOW-CONTAINING"/>
    <property type="match status" value="1"/>
</dbReference>
<keyword evidence="6" id="KW-1185">Reference proteome</keyword>
<feature type="region of interest" description="Disordered" evidence="3">
    <location>
        <begin position="1"/>
        <end position="74"/>
    </location>
</feature>
<organism evidence="5 6">
    <name type="scientific">Galdieria yellowstonensis</name>
    <dbReference type="NCBI Taxonomy" id="3028027"/>
    <lineage>
        <taxon>Eukaryota</taxon>
        <taxon>Rhodophyta</taxon>
        <taxon>Bangiophyceae</taxon>
        <taxon>Galdieriales</taxon>
        <taxon>Galdieriaceae</taxon>
        <taxon>Galdieria</taxon>
    </lineage>
</organism>
<feature type="domain" description="Spp2/MOS2 G-patch" evidence="4">
    <location>
        <begin position="111"/>
        <end position="159"/>
    </location>
</feature>
<dbReference type="InterPro" id="IPR026822">
    <property type="entry name" value="Spp2/MOS2_G-patch"/>
</dbReference>
<dbReference type="GO" id="GO:0000398">
    <property type="term" value="P:mRNA splicing, via spliceosome"/>
    <property type="evidence" value="ECO:0007669"/>
    <property type="project" value="InterPro"/>
</dbReference>
<dbReference type="InterPro" id="IPR045166">
    <property type="entry name" value="Spp2-like"/>
</dbReference>
<evidence type="ECO:0000313" key="5">
    <source>
        <dbReference type="EMBL" id="KAK4522677.1"/>
    </source>
</evidence>
<feature type="compositionally biased region" description="Acidic residues" evidence="3">
    <location>
        <begin position="30"/>
        <end position="49"/>
    </location>
</feature>
<evidence type="ECO:0000256" key="3">
    <source>
        <dbReference type="SAM" id="MobiDB-lite"/>
    </source>
</evidence>
<dbReference type="EMBL" id="JANCYU010000007">
    <property type="protein sequence ID" value="KAK4522677.1"/>
    <property type="molecule type" value="Genomic_DNA"/>
</dbReference>
<comment type="subcellular location">
    <subcellularLocation>
        <location evidence="1">Nucleus</location>
    </subcellularLocation>
</comment>
<proteinExistence type="predicted"/>
<comment type="caution">
    <text evidence="5">The sequence shown here is derived from an EMBL/GenBank/DDBJ whole genome shotgun (WGS) entry which is preliminary data.</text>
</comment>
<protein>
    <recommendedName>
        <fullName evidence="4">Spp2/MOS2 G-patch domain-containing protein</fullName>
    </recommendedName>
</protein>
<name>A0AAV9I3M7_9RHOD</name>
<keyword evidence="2" id="KW-0539">Nucleus</keyword>
<dbReference type="Pfam" id="PF12656">
    <property type="entry name" value="G-patch_2"/>
    <property type="match status" value="1"/>
</dbReference>
<gene>
    <name evidence="5" type="ORF">GAYE_PCTG14G0567</name>
</gene>